<evidence type="ECO:0000313" key="17">
    <source>
        <dbReference type="Proteomes" id="UP000324585"/>
    </source>
</evidence>
<evidence type="ECO:0000256" key="14">
    <source>
        <dbReference type="SAM" id="MobiDB-lite"/>
    </source>
</evidence>
<dbReference type="InterPro" id="IPR012340">
    <property type="entry name" value="NA-bd_OB-fold"/>
</dbReference>
<accession>A0A5J4Z6J8</accession>
<evidence type="ECO:0000256" key="12">
    <source>
        <dbReference type="ARBA" id="ARBA00048573"/>
    </source>
</evidence>
<evidence type="ECO:0000256" key="5">
    <source>
        <dbReference type="ARBA" id="ARBA00022598"/>
    </source>
</evidence>
<dbReference type="InterPro" id="IPR006195">
    <property type="entry name" value="aa-tRNA-synth_II"/>
</dbReference>
<comment type="caution">
    <text evidence="16">The sequence shown here is derived from an EMBL/GenBank/DDBJ whole genome shotgun (WGS) entry which is preliminary data.</text>
</comment>
<dbReference type="GO" id="GO:0000049">
    <property type="term" value="F:tRNA binding"/>
    <property type="evidence" value="ECO:0007669"/>
    <property type="project" value="TreeGrafter"/>
</dbReference>
<proteinExistence type="inferred from homology"/>
<dbReference type="PANTHER" id="PTHR42918:SF15">
    <property type="entry name" value="LYSINE--TRNA LIGASE, CHLOROPLASTIC_MITOCHONDRIAL"/>
    <property type="match status" value="1"/>
</dbReference>
<dbReference type="GO" id="GO:0004824">
    <property type="term" value="F:lysine-tRNA ligase activity"/>
    <property type="evidence" value="ECO:0007669"/>
    <property type="project" value="UniProtKB-EC"/>
</dbReference>
<evidence type="ECO:0000256" key="3">
    <source>
        <dbReference type="ARBA" id="ARBA00013166"/>
    </source>
</evidence>
<dbReference type="InterPro" id="IPR045864">
    <property type="entry name" value="aa-tRNA-synth_II/BPL/LPL"/>
</dbReference>
<dbReference type="InterPro" id="IPR002313">
    <property type="entry name" value="Lys-tRNA-ligase_II"/>
</dbReference>
<organism evidence="16 17">
    <name type="scientific">Porphyridium purpureum</name>
    <name type="common">Red alga</name>
    <name type="synonym">Porphyridium cruentum</name>
    <dbReference type="NCBI Taxonomy" id="35688"/>
    <lineage>
        <taxon>Eukaryota</taxon>
        <taxon>Rhodophyta</taxon>
        <taxon>Bangiophyceae</taxon>
        <taxon>Porphyridiales</taxon>
        <taxon>Porphyridiaceae</taxon>
        <taxon>Porphyridium</taxon>
    </lineage>
</organism>
<feature type="region of interest" description="Disordered" evidence="14">
    <location>
        <begin position="133"/>
        <end position="165"/>
    </location>
</feature>
<evidence type="ECO:0000256" key="6">
    <source>
        <dbReference type="ARBA" id="ARBA00022723"/>
    </source>
</evidence>
<dbReference type="InterPro" id="IPR004365">
    <property type="entry name" value="NA-bd_OB_tRNA"/>
</dbReference>
<dbReference type="GO" id="GO:0046872">
    <property type="term" value="F:metal ion binding"/>
    <property type="evidence" value="ECO:0007669"/>
    <property type="project" value="UniProtKB-KW"/>
</dbReference>
<comment type="subcellular location">
    <subcellularLocation>
        <location evidence="1">Cytoplasm</location>
    </subcellularLocation>
</comment>
<feature type="compositionally biased region" description="Basic and acidic residues" evidence="14">
    <location>
        <begin position="142"/>
        <end position="159"/>
    </location>
</feature>
<dbReference type="GO" id="GO:0005524">
    <property type="term" value="F:ATP binding"/>
    <property type="evidence" value="ECO:0007669"/>
    <property type="project" value="UniProtKB-KW"/>
</dbReference>
<dbReference type="FunFam" id="3.30.930.10:FF:000238">
    <property type="entry name" value="Lysine--tRNA ligase"/>
    <property type="match status" value="1"/>
</dbReference>
<dbReference type="Pfam" id="PF01336">
    <property type="entry name" value="tRNA_anti-codon"/>
    <property type="match status" value="1"/>
</dbReference>
<dbReference type="AlphaFoldDB" id="A0A5J4Z6J8"/>
<evidence type="ECO:0000256" key="13">
    <source>
        <dbReference type="RuleBase" id="RU003748"/>
    </source>
</evidence>
<evidence type="ECO:0000256" key="9">
    <source>
        <dbReference type="ARBA" id="ARBA00022917"/>
    </source>
</evidence>
<dbReference type="InterPro" id="IPR004364">
    <property type="entry name" value="Aa-tRNA-synt_II"/>
</dbReference>
<dbReference type="HAMAP" id="MF_00252">
    <property type="entry name" value="Lys_tRNA_synth_class2"/>
    <property type="match status" value="1"/>
</dbReference>
<keyword evidence="6" id="KW-0479">Metal-binding</keyword>
<dbReference type="SUPFAM" id="SSF50249">
    <property type="entry name" value="Nucleic acid-binding proteins"/>
    <property type="match status" value="1"/>
</dbReference>
<dbReference type="Proteomes" id="UP000324585">
    <property type="component" value="Unassembled WGS sequence"/>
</dbReference>
<evidence type="ECO:0000256" key="1">
    <source>
        <dbReference type="ARBA" id="ARBA00004496"/>
    </source>
</evidence>
<reference evidence="17" key="1">
    <citation type="journal article" date="2019" name="Nat. Commun.">
        <title>Expansion of phycobilisome linker gene families in mesophilic red algae.</title>
        <authorList>
            <person name="Lee J."/>
            <person name="Kim D."/>
            <person name="Bhattacharya D."/>
            <person name="Yoon H.S."/>
        </authorList>
    </citation>
    <scope>NUCLEOTIDE SEQUENCE [LARGE SCALE GENOMIC DNA]</scope>
    <source>
        <strain evidence="17">CCMP 1328</strain>
    </source>
</reference>
<dbReference type="GO" id="GO:0005829">
    <property type="term" value="C:cytosol"/>
    <property type="evidence" value="ECO:0007669"/>
    <property type="project" value="TreeGrafter"/>
</dbReference>
<sequence length="659" mass="72693">MRACGVIGSADSTASGASAAPLAHASFAAQNGSKVSDKDRQIAISRANRVPGKVAMGFVMWTGRMVGMTRQRLVATGTRGYSAMSPRSAVATQVHGQRILPPSALNAQPCGRWMTRRNSPLANARAVMCMSSTPAANPTGAKEPDAKNANRKIKEEEPSKSVQQLRADRLEKADKMRADGTNPYAYSFEVTHNSEQLKEMYSPEVLADGQEATDGNVVQIAGRIMLRRVFGKLMFFTLQDVAGNIQLYIEKKRLDESMGAGSFNQLKGWTDGGDIIGVSGTLKRTDKGELSVYVQHFQVLTKALLPLPDKFHGLTDVEKRYRQRHVDLIVNPESREIFRKRAKISSAIRSFLDQKDFLEIETPSLHTQAGGAEAKPFTTFHNALDRELVLRIATELHLKKLVVGGFDRVYEMGRVYRNEGLSTRHNPEFTSIEIYQAYADYTDMMQLTEDLVESVALQVLGTTQVEYQGEQISLSKPWTRISMHELVEKATGVDFNTLLTVEDAVTVARSAGVPHDVLSKCTSVGEVVNKCFEELCEASLVQPTFVLDYPVEASPLAKPHRSKPGLTERFELFVYGRELANAYSELTDAVDQRERFERQASKKSAGDEEACGVDEDFLQALEQGLPPTGGLGIGIDRLVMLLTNAPSIRDVIAFPVLRN</sequence>
<dbReference type="CDD" id="cd04322">
    <property type="entry name" value="LysRS_N"/>
    <property type="match status" value="1"/>
</dbReference>
<dbReference type="Pfam" id="PF00152">
    <property type="entry name" value="tRNA-synt_2"/>
    <property type="match status" value="1"/>
</dbReference>
<gene>
    <name evidence="16" type="ORF">FVE85_6038</name>
</gene>
<feature type="domain" description="Aminoacyl-transfer RNA synthetases class-II family profile" evidence="15">
    <location>
        <begin position="338"/>
        <end position="655"/>
    </location>
</feature>
<keyword evidence="8" id="KW-0067">ATP-binding</keyword>
<evidence type="ECO:0000256" key="8">
    <source>
        <dbReference type="ARBA" id="ARBA00022840"/>
    </source>
</evidence>
<comment type="similarity">
    <text evidence="2">Belongs to the class-II aminoacyl-tRNA synthetase family.</text>
</comment>
<dbReference type="EMBL" id="VRMN01000001">
    <property type="protein sequence ID" value="KAA8498453.1"/>
    <property type="molecule type" value="Genomic_DNA"/>
</dbReference>
<dbReference type="GO" id="GO:0006430">
    <property type="term" value="P:lysyl-tRNA aminoacylation"/>
    <property type="evidence" value="ECO:0007669"/>
    <property type="project" value="InterPro"/>
</dbReference>
<keyword evidence="4" id="KW-0963">Cytoplasm</keyword>
<evidence type="ECO:0000256" key="4">
    <source>
        <dbReference type="ARBA" id="ARBA00022490"/>
    </source>
</evidence>
<protein>
    <recommendedName>
        <fullName evidence="3 13">Lysine--tRNA ligase</fullName>
        <ecNumber evidence="3 13">6.1.1.6</ecNumber>
    </recommendedName>
    <alternativeName>
        <fullName evidence="11 13">Lysyl-tRNA synthetase</fullName>
    </alternativeName>
</protein>
<dbReference type="NCBIfam" id="TIGR00499">
    <property type="entry name" value="lysS_bact"/>
    <property type="match status" value="1"/>
</dbReference>
<evidence type="ECO:0000313" key="16">
    <source>
        <dbReference type="EMBL" id="KAA8498453.1"/>
    </source>
</evidence>
<evidence type="ECO:0000256" key="7">
    <source>
        <dbReference type="ARBA" id="ARBA00022741"/>
    </source>
</evidence>
<dbReference type="PRINTS" id="PR00982">
    <property type="entry name" value="TRNASYNTHLYS"/>
</dbReference>
<dbReference type="InterPro" id="IPR044136">
    <property type="entry name" value="Lys-tRNA-ligase_II_N"/>
</dbReference>
<evidence type="ECO:0000256" key="11">
    <source>
        <dbReference type="ARBA" id="ARBA00030563"/>
    </source>
</evidence>
<dbReference type="PROSITE" id="PS50862">
    <property type="entry name" value="AA_TRNA_LIGASE_II"/>
    <property type="match status" value="1"/>
</dbReference>
<dbReference type="Gene3D" id="2.40.50.140">
    <property type="entry name" value="Nucleic acid-binding proteins"/>
    <property type="match status" value="1"/>
</dbReference>
<dbReference type="OrthoDB" id="21243at2759"/>
<comment type="catalytic activity">
    <reaction evidence="12 13">
        <text>tRNA(Lys) + L-lysine + ATP = L-lysyl-tRNA(Lys) + AMP + diphosphate</text>
        <dbReference type="Rhea" id="RHEA:20792"/>
        <dbReference type="Rhea" id="RHEA-COMP:9696"/>
        <dbReference type="Rhea" id="RHEA-COMP:9697"/>
        <dbReference type="ChEBI" id="CHEBI:30616"/>
        <dbReference type="ChEBI" id="CHEBI:32551"/>
        <dbReference type="ChEBI" id="CHEBI:33019"/>
        <dbReference type="ChEBI" id="CHEBI:78442"/>
        <dbReference type="ChEBI" id="CHEBI:78529"/>
        <dbReference type="ChEBI" id="CHEBI:456215"/>
        <dbReference type="EC" id="6.1.1.6"/>
    </reaction>
</comment>
<evidence type="ECO:0000256" key="2">
    <source>
        <dbReference type="ARBA" id="ARBA00008226"/>
    </source>
</evidence>
<keyword evidence="9" id="KW-0648">Protein biosynthesis</keyword>
<dbReference type="OMA" id="WESTHHA"/>
<keyword evidence="7" id="KW-0547">Nucleotide-binding</keyword>
<evidence type="ECO:0000259" key="15">
    <source>
        <dbReference type="PROSITE" id="PS50862"/>
    </source>
</evidence>
<dbReference type="CDD" id="cd00775">
    <property type="entry name" value="LysRS_core"/>
    <property type="match status" value="1"/>
</dbReference>
<dbReference type="PANTHER" id="PTHR42918">
    <property type="entry name" value="LYSYL-TRNA SYNTHETASE"/>
    <property type="match status" value="1"/>
</dbReference>
<dbReference type="NCBIfam" id="NF001756">
    <property type="entry name" value="PRK00484.1"/>
    <property type="match status" value="1"/>
</dbReference>
<dbReference type="Gene3D" id="3.30.930.10">
    <property type="entry name" value="Bira Bifunctional Protein, Domain 2"/>
    <property type="match status" value="1"/>
</dbReference>
<keyword evidence="5 16" id="KW-0436">Ligase</keyword>
<keyword evidence="17" id="KW-1185">Reference proteome</keyword>
<name>A0A5J4Z6J8_PORPP</name>
<evidence type="ECO:0000256" key="10">
    <source>
        <dbReference type="ARBA" id="ARBA00023146"/>
    </source>
</evidence>
<dbReference type="FunFam" id="2.40.50.140:FF:000024">
    <property type="entry name" value="Lysine--tRNA ligase"/>
    <property type="match status" value="1"/>
</dbReference>
<dbReference type="EC" id="6.1.1.6" evidence="3 13"/>
<keyword evidence="10" id="KW-0030">Aminoacyl-tRNA synthetase</keyword>
<dbReference type="InterPro" id="IPR018149">
    <property type="entry name" value="Lys-tRNA-synth_II_C"/>
</dbReference>
<dbReference type="SUPFAM" id="SSF55681">
    <property type="entry name" value="Class II aaRS and biotin synthetases"/>
    <property type="match status" value="1"/>
</dbReference>